<dbReference type="PANTHER" id="PTHR22754">
    <property type="entry name" value="DISCO-INTERACTING PROTEIN 2 DIP2 -RELATED"/>
    <property type="match status" value="1"/>
</dbReference>
<dbReference type="InterPro" id="IPR025110">
    <property type="entry name" value="AMP-bd_C"/>
</dbReference>
<feature type="region of interest" description="Disordered" evidence="2">
    <location>
        <begin position="1"/>
        <end position="99"/>
    </location>
</feature>
<reference evidence="4" key="5">
    <citation type="submission" date="2025-09" db="UniProtKB">
        <authorList>
            <consortium name="Ensembl"/>
        </authorList>
    </citation>
    <scope>IDENTIFICATION</scope>
</reference>
<dbReference type="GeneTree" id="ENSGT00950000182997"/>
<dbReference type="InterPro" id="IPR042099">
    <property type="entry name" value="ANL_N_sf"/>
</dbReference>
<reference evidence="5" key="3">
    <citation type="journal article" date="2014" name="Nature">
        <title>Elephant shark genome provides unique insights into gnathostome evolution.</title>
        <authorList>
            <consortium name="International Elephant Shark Genome Sequencing Consortium"/>
            <person name="Venkatesh B."/>
            <person name="Lee A.P."/>
            <person name="Ravi V."/>
            <person name="Maurya A.K."/>
            <person name="Lian M.M."/>
            <person name="Swann J.B."/>
            <person name="Ohta Y."/>
            <person name="Flajnik M.F."/>
            <person name="Sutoh Y."/>
            <person name="Kasahara M."/>
            <person name="Hoon S."/>
            <person name="Gangu V."/>
            <person name="Roy S.W."/>
            <person name="Irimia M."/>
            <person name="Korzh V."/>
            <person name="Kondrychyn I."/>
            <person name="Lim Z.W."/>
            <person name="Tay B.H."/>
            <person name="Tohari S."/>
            <person name="Kong K.W."/>
            <person name="Ho S."/>
            <person name="Lorente-Galdos B."/>
            <person name="Quilez J."/>
            <person name="Marques-Bonet T."/>
            <person name="Raney B.J."/>
            <person name="Ingham P.W."/>
            <person name="Tay A."/>
            <person name="Hillier L.W."/>
            <person name="Minx P."/>
            <person name="Boehm T."/>
            <person name="Wilson R.K."/>
            <person name="Brenner S."/>
            <person name="Warren W.C."/>
        </authorList>
    </citation>
    <scope>NUCLEOTIDE SEQUENCE [LARGE SCALE GENOMIC DNA]</scope>
</reference>
<dbReference type="Pfam" id="PF00501">
    <property type="entry name" value="AMP-binding"/>
    <property type="match status" value="2"/>
</dbReference>
<feature type="compositionally biased region" description="Basic and acidic residues" evidence="2">
    <location>
        <begin position="37"/>
        <end position="49"/>
    </location>
</feature>
<proteinExistence type="inferred from homology"/>
<dbReference type="FunFam" id="3.30.300.30:FF:000003">
    <property type="entry name" value="DIP2 disco-interacting protein 2 homolog A"/>
    <property type="match status" value="1"/>
</dbReference>
<evidence type="ECO:0000256" key="2">
    <source>
        <dbReference type="SAM" id="MobiDB-lite"/>
    </source>
</evidence>
<feature type="compositionally biased region" description="Low complexity" evidence="2">
    <location>
        <begin position="17"/>
        <end position="28"/>
    </location>
</feature>
<accession>A0A4W3HEA8</accession>
<evidence type="ECO:0000259" key="3">
    <source>
        <dbReference type="SMART" id="SM01137"/>
    </source>
</evidence>
<dbReference type="Gene3D" id="3.30.300.30">
    <property type="match status" value="2"/>
</dbReference>
<reference evidence="4" key="4">
    <citation type="submission" date="2025-08" db="UniProtKB">
        <authorList>
            <consortium name="Ensembl"/>
        </authorList>
    </citation>
    <scope>IDENTIFICATION</scope>
</reference>
<gene>
    <name evidence="4" type="primary">LOC103189268</name>
</gene>
<protein>
    <submittedName>
        <fullName evidence="4">Disco-interacting protein 2 homolog Bb</fullName>
    </submittedName>
</protein>
<dbReference type="SUPFAM" id="SSF56801">
    <property type="entry name" value="Acetyl-CoA synthetase-like"/>
    <property type="match status" value="2"/>
</dbReference>
<evidence type="ECO:0000313" key="4">
    <source>
        <dbReference type="Ensembl" id="ENSCMIP00000015268.1"/>
    </source>
</evidence>
<reference evidence="5" key="1">
    <citation type="journal article" date="2006" name="Science">
        <title>Ancient noncoding elements conserved in the human genome.</title>
        <authorList>
            <person name="Venkatesh B."/>
            <person name="Kirkness E.F."/>
            <person name="Loh Y.H."/>
            <person name="Halpern A.L."/>
            <person name="Lee A.P."/>
            <person name="Johnson J."/>
            <person name="Dandona N."/>
            <person name="Viswanathan L.D."/>
            <person name="Tay A."/>
            <person name="Venter J.C."/>
            <person name="Strausberg R.L."/>
            <person name="Brenner S."/>
        </authorList>
    </citation>
    <scope>NUCLEOTIDE SEQUENCE [LARGE SCALE GENOMIC DNA]</scope>
</reference>
<feature type="domain" description="DMAP1-binding" evidence="3">
    <location>
        <begin position="1"/>
        <end position="76"/>
    </location>
</feature>
<dbReference type="FunFam" id="3.30.300.30:FF:000001">
    <property type="entry name" value="DIP2 disco-interacting protein 2 homolog C"/>
    <property type="match status" value="1"/>
</dbReference>
<dbReference type="Pfam" id="PF06464">
    <property type="entry name" value="DMAP_binding"/>
    <property type="match status" value="1"/>
</dbReference>
<dbReference type="PANTHER" id="PTHR22754:SF38">
    <property type="entry name" value="DISCO-INTERACTING PROTEIN 2 HOMOLOG B"/>
    <property type="match status" value="1"/>
</dbReference>
<comment type="similarity">
    <text evidence="1">Belongs to the DIP2 family.</text>
</comment>
<dbReference type="Gene3D" id="3.40.50.12780">
    <property type="entry name" value="N-terminal domain of ligase-like"/>
    <property type="match status" value="2"/>
</dbReference>
<dbReference type="CDD" id="cd05905">
    <property type="entry name" value="Dip2"/>
    <property type="match status" value="1"/>
</dbReference>
<reference evidence="5" key="2">
    <citation type="journal article" date="2007" name="PLoS Biol.">
        <title>Survey sequencing and comparative analysis of the elephant shark (Callorhinchus milii) genome.</title>
        <authorList>
            <person name="Venkatesh B."/>
            <person name="Kirkness E.F."/>
            <person name="Loh Y.H."/>
            <person name="Halpern A.L."/>
            <person name="Lee A.P."/>
            <person name="Johnson J."/>
            <person name="Dandona N."/>
            <person name="Viswanathan L.D."/>
            <person name="Tay A."/>
            <person name="Venter J.C."/>
            <person name="Strausberg R.L."/>
            <person name="Brenner S."/>
        </authorList>
    </citation>
    <scope>NUCLEOTIDE SEQUENCE [LARGE SCALE GENOMIC DNA]</scope>
</reference>
<keyword evidence="5" id="KW-1185">Reference proteome</keyword>
<dbReference type="InterPro" id="IPR010506">
    <property type="entry name" value="DMAP1-bd"/>
</dbReference>
<evidence type="ECO:0000313" key="5">
    <source>
        <dbReference type="Proteomes" id="UP000314986"/>
    </source>
</evidence>
<dbReference type="Pfam" id="PF23024">
    <property type="entry name" value="AMP-dom_DIP2-like"/>
    <property type="match status" value="1"/>
</dbReference>
<dbReference type="InterPro" id="IPR045851">
    <property type="entry name" value="AMP-bd_C_sf"/>
</dbReference>
<dbReference type="Ensembl" id="ENSCMIT00000015587.1">
    <property type="protein sequence ID" value="ENSCMIP00000015268.1"/>
    <property type="gene ID" value="ENSCMIG00000006757.1"/>
</dbReference>
<name>A0A4W3HEA8_CALMI</name>
<dbReference type="InterPro" id="IPR037337">
    <property type="entry name" value="Dip2-like_dom"/>
</dbReference>
<evidence type="ECO:0000256" key="1">
    <source>
        <dbReference type="ARBA" id="ARBA00007735"/>
    </source>
</evidence>
<dbReference type="Proteomes" id="UP000314986">
    <property type="component" value="Unassembled WGS sequence"/>
</dbReference>
<organism evidence="4 5">
    <name type="scientific">Callorhinchus milii</name>
    <name type="common">Ghost shark</name>
    <dbReference type="NCBI Taxonomy" id="7868"/>
    <lineage>
        <taxon>Eukaryota</taxon>
        <taxon>Metazoa</taxon>
        <taxon>Chordata</taxon>
        <taxon>Craniata</taxon>
        <taxon>Vertebrata</taxon>
        <taxon>Chondrichthyes</taxon>
        <taxon>Holocephali</taxon>
        <taxon>Chimaeriformes</taxon>
        <taxon>Callorhinchidae</taxon>
        <taxon>Callorhinchus</taxon>
    </lineage>
</organism>
<dbReference type="SMART" id="SM01137">
    <property type="entry name" value="DMAP_binding"/>
    <property type="match status" value="1"/>
</dbReference>
<dbReference type="InterPro" id="IPR000873">
    <property type="entry name" value="AMP-dep_synth/lig_dom"/>
</dbReference>
<sequence length="1414" mass="154114">MAGVDPALQSEHRYQKPPASSTPVASSSKYHRGRSGGTRDERYRSDIHTEAVQAALAKHKEQKMALPMPTKRRSTFVQSPVEACTPPDTSSASEDEGSLRRQGIMAASTHSFMNTELWINKSVQGSSTSSSASSTLSHGESKGVGGMLADVMAHPRIVEKFHLKDPMPVLCSRTQWLFGIVYCGPEHCLFLSALAGVPVNSRVSTKIQQLLNTLKRPKRPPLKEFFVDDFEEIVEVPQPDPNQPKPEGRQLTPVKGEPLGVVSNWPPALEAALQRWGTTQPKASCLTALDATGKPAYTLTYGKLWSRSLKLAYTLLNKLGVKNESVLKPGDRVALVYPNSDPVMFLVAFYGCLLAEVIPVPIEVPLTRKDTGGQQIGFLLGSCGVTLALTSESCLKGLPKTQSADIVQFKGWPRLKWVVTDSKYLSKPSKDWQPNIQPAGSEPAYIEYKTSKEGSVMGVAISRVAMLLHCQALTQACGYNEGETLVNVLDFKKDVGLWHSVLLSHGLKPEVICPCATSPEGLTVAIRRPGQHGAPVPGRAILSIGGLSYGVIRVNTEEKNSALTVQDVGHVMPGALMCIVKPEGSPQLCKTDEIGEICVSSRASGCMYYGLPGVTKNTFEVIPVNSVGAPTGEFPFVRSGLLGFVGPGSLVFVIGKMDGLLMISGRRHNSDDVVATALAVEPVKTAYRGRIAVFSITVFYDERIVIVVEQRPDASEEDSFQWMSRVLQAIDSIHQVGVYCLALVPANTLPKTPLGGIHISQTKQRFLEGTLHPCNILMCPHTCVTNLPKPRQKQPAGVGPASMIVGNLVAGKRIAQASGRDLGLMEENELVRKFQYLAEVLQWRAHTTPEHPLFLQITLTATCLQLHRRAERIAAVLSDKGHLNAGDVVVLLYPPGVELIAAFYGCLYAGCIPVTVRPPHPQNLSATLPTVKMIIEVRAVCTLTTQIMTKLLRTKEAAAAVDIKTWPIIIDTDDLPRKRTSNIYKPPTPEMLAYLDFSVSTTGMLTGVKISHAAVSALCRAIKLQCELYSSRQIAICLDPYCGLGFVLWCLCGVYSGHQSILIPPQELETNLSLWLSAVSQYKVRDTFCSYSVMEVCTKGLGIQTEGLKTRGVNLACVRTCVVVAEERARIALTQSFSKLFKDLGLSPRAVSTTFGSRVNLAICLQGTSGPDPTTVFLDMKALRHDRVRLVERGAPQSLPLIESGKILPGVRVIIVNPETKGPLGDSHLGEIWVSSPHNSSGYYTIYGDESLQADHFNTRLSFGDVQTLWARTGYLGFVRRTELTDASGDRHDALYVVGALDETLELRGLRYHPIDIETSVSRAHRGIGECAVFTWTNLLVVVAELSGSEQEALDLVPLVTNVILEEHYLIVGVVVVVDPGVIPINSRGEKQRMHLRDSFLADQLDPIYVAYNM</sequence>